<dbReference type="KEGG" id="ehx:EMIHUDRAFT_440815"/>
<protein>
    <recommendedName>
        <fullName evidence="5">Secreted protein</fullName>
    </recommendedName>
</protein>
<evidence type="ECO:0000313" key="3">
    <source>
        <dbReference type="EnsemblProtists" id="EOD35979"/>
    </source>
</evidence>
<reference evidence="3" key="2">
    <citation type="submission" date="2024-10" db="UniProtKB">
        <authorList>
            <consortium name="EnsemblProtists"/>
        </authorList>
    </citation>
    <scope>IDENTIFICATION</scope>
</reference>
<organism evidence="3 4">
    <name type="scientific">Emiliania huxleyi (strain CCMP1516)</name>
    <dbReference type="NCBI Taxonomy" id="280463"/>
    <lineage>
        <taxon>Eukaryota</taxon>
        <taxon>Haptista</taxon>
        <taxon>Haptophyta</taxon>
        <taxon>Prymnesiophyceae</taxon>
        <taxon>Isochrysidales</taxon>
        <taxon>Noelaerhabdaceae</taxon>
        <taxon>Emiliania</taxon>
    </lineage>
</organism>
<reference evidence="4" key="1">
    <citation type="journal article" date="2013" name="Nature">
        <title>Pan genome of the phytoplankton Emiliania underpins its global distribution.</title>
        <authorList>
            <person name="Read B.A."/>
            <person name="Kegel J."/>
            <person name="Klute M.J."/>
            <person name="Kuo A."/>
            <person name="Lefebvre S.C."/>
            <person name="Maumus F."/>
            <person name="Mayer C."/>
            <person name="Miller J."/>
            <person name="Monier A."/>
            <person name="Salamov A."/>
            <person name="Young J."/>
            <person name="Aguilar M."/>
            <person name="Claverie J.M."/>
            <person name="Frickenhaus S."/>
            <person name="Gonzalez K."/>
            <person name="Herman E.K."/>
            <person name="Lin Y.C."/>
            <person name="Napier J."/>
            <person name="Ogata H."/>
            <person name="Sarno A.F."/>
            <person name="Shmutz J."/>
            <person name="Schroeder D."/>
            <person name="de Vargas C."/>
            <person name="Verret F."/>
            <person name="von Dassow P."/>
            <person name="Valentin K."/>
            <person name="Van de Peer Y."/>
            <person name="Wheeler G."/>
            <person name="Dacks J.B."/>
            <person name="Delwiche C.F."/>
            <person name="Dyhrman S.T."/>
            <person name="Glockner G."/>
            <person name="John U."/>
            <person name="Richards T."/>
            <person name="Worden A.Z."/>
            <person name="Zhang X."/>
            <person name="Grigoriev I.V."/>
            <person name="Allen A.E."/>
            <person name="Bidle K."/>
            <person name="Borodovsky M."/>
            <person name="Bowler C."/>
            <person name="Brownlee C."/>
            <person name="Cock J.M."/>
            <person name="Elias M."/>
            <person name="Gladyshev V.N."/>
            <person name="Groth M."/>
            <person name="Guda C."/>
            <person name="Hadaegh A."/>
            <person name="Iglesias-Rodriguez M.D."/>
            <person name="Jenkins J."/>
            <person name="Jones B.M."/>
            <person name="Lawson T."/>
            <person name="Leese F."/>
            <person name="Lindquist E."/>
            <person name="Lobanov A."/>
            <person name="Lomsadze A."/>
            <person name="Malik S.B."/>
            <person name="Marsh M.E."/>
            <person name="Mackinder L."/>
            <person name="Mock T."/>
            <person name="Mueller-Roeber B."/>
            <person name="Pagarete A."/>
            <person name="Parker M."/>
            <person name="Probert I."/>
            <person name="Quesneville H."/>
            <person name="Raines C."/>
            <person name="Rensing S.A."/>
            <person name="Riano-Pachon D.M."/>
            <person name="Richier S."/>
            <person name="Rokitta S."/>
            <person name="Shiraiwa Y."/>
            <person name="Soanes D.M."/>
            <person name="van der Giezen M."/>
            <person name="Wahlund T.M."/>
            <person name="Williams B."/>
            <person name="Wilson W."/>
            <person name="Wolfe G."/>
            <person name="Wurch L.L."/>
        </authorList>
    </citation>
    <scope>NUCLEOTIDE SEQUENCE</scope>
</reference>
<accession>A0A0D3KJP4</accession>
<dbReference type="RefSeq" id="XP_005788408.1">
    <property type="nucleotide sequence ID" value="XM_005788351.1"/>
</dbReference>
<dbReference type="AlphaFoldDB" id="A0A0D3KJP4"/>
<dbReference type="GeneID" id="17281250"/>
<dbReference type="Proteomes" id="UP000013827">
    <property type="component" value="Unassembled WGS sequence"/>
</dbReference>
<dbReference type="HOGENOM" id="CLU_1753110_0_0_1"/>
<dbReference type="EnsemblProtists" id="EOD35979">
    <property type="protein sequence ID" value="EOD35979"/>
    <property type="gene ID" value="EMIHUDRAFT_440815"/>
</dbReference>
<proteinExistence type="predicted"/>
<name>A0A0D3KJP4_EMIH1</name>
<dbReference type="PaxDb" id="2903-EOD35979"/>
<feature type="chain" id="PRO_5044218868" description="Secreted protein" evidence="2">
    <location>
        <begin position="28"/>
        <end position="182"/>
    </location>
</feature>
<evidence type="ECO:0000256" key="1">
    <source>
        <dbReference type="SAM" id="MobiDB-lite"/>
    </source>
</evidence>
<keyword evidence="2" id="KW-0732">Signal</keyword>
<evidence type="ECO:0000256" key="2">
    <source>
        <dbReference type="SAM" id="SignalP"/>
    </source>
</evidence>
<keyword evidence="4" id="KW-1185">Reference proteome</keyword>
<evidence type="ECO:0008006" key="5">
    <source>
        <dbReference type="Google" id="ProtNLM"/>
    </source>
</evidence>
<evidence type="ECO:0000313" key="4">
    <source>
        <dbReference type="Proteomes" id="UP000013827"/>
    </source>
</evidence>
<feature type="signal peptide" evidence="2">
    <location>
        <begin position="1"/>
        <end position="27"/>
    </location>
</feature>
<feature type="region of interest" description="Disordered" evidence="1">
    <location>
        <begin position="163"/>
        <end position="182"/>
    </location>
</feature>
<sequence length="182" mass="20156">MDGSYASIAPFLCPMWGLWFCPSPVGCYPFLSKLGDGHISEALVLRAYNAGLCLGPPSWDTWGCVAKSALFACLPACLPAPGCLRKVPCWPGVCIWCNKPTYPVDSFDHYSSHDRTYVPKQAYWMRIPGYSCAFGFCGVMSHMNQFLLWTLYKGAYQNEDAAGKQRPCSTYSPKVMNPKPPS</sequence>